<name>A0A6F8XTV5_9ACTN</name>
<evidence type="ECO:0000313" key="3">
    <source>
        <dbReference type="Proteomes" id="UP000502508"/>
    </source>
</evidence>
<gene>
    <name evidence="2" type="ORF">Pflav_036660</name>
</gene>
<dbReference type="KEGG" id="pfla:Pflav_036660"/>
<feature type="region of interest" description="Disordered" evidence="1">
    <location>
        <begin position="279"/>
        <end position="306"/>
    </location>
</feature>
<accession>A0A6F8XTV5</accession>
<evidence type="ECO:0000256" key="1">
    <source>
        <dbReference type="SAM" id="MobiDB-lite"/>
    </source>
</evidence>
<reference evidence="2 3" key="2">
    <citation type="submission" date="2020-03" db="EMBL/GenBank/DDBJ databases">
        <authorList>
            <person name="Ichikawa N."/>
            <person name="Kimura A."/>
            <person name="Kitahashi Y."/>
            <person name="Uohara A."/>
        </authorList>
    </citation>
    <scope>NUCLEOTIDE SEQUENCE [LARGE SCALE GENOMIC DNA]</scope>
    <source>
        <strain evidence="2 3">NBRC 107702</strain>
    </source>
</reference>
<organism evidence="2 3">
    <name type="scientific">Phytohabitans flavus</name>
    <dbReference type="NCBI Taxonomy" id="1076124"/>
    <lineage>
        <taxon>Bacteria</taxon>
        <taxon>Bacillati</taxon>
        <taxon>Actinomycetota</taxon>
        <taxon>Actinomycetes</taxon>
        <taxon>Micromonosporales</taxon>
        <taxon>Micromonosporaceae</taxon>
    </lineage>
</organism>
<dbReference type="PANTHER" id="PTHR37489">
    <property type="entry name" value="DUF3500 DOMAIN-CONTAINING PROTEIN"/>
    <property type="match status" value="1"/>
</dbReference>
<dbReference type="Proteomes" id="UP000502508">
    <property type="component" value="Chromosome"/>
</dbReference>
<protein>
    <recommendedName>
        <fullName evidence="4">DUF3500 domain-containing protein</fullName>
    </recommendedName>
</protein>
<proteinExistence type="predicted"/>
<dbReference type="PANTHER" id="PTHR37489:SF1">
    <property type="entry name" value="DUF3500 DOMAIN-CONTAINING PROTEIN"/>
    <property type="match status" value="1"/>
</dbReference>
<sequence length="306" mass="33632">MAAEALLAALDGEQRSLASRPFADEAARRWIEYRPRARPGVCIADLDRTARKATYRLLATALSPAAYAQAMAIIALEEVLDRKESWTRGRHSNDYWVTVFGEPGRDTPWGWRFEGHHISVTMTVVDGVVSPAPIFLGANPHRVGYAGGTVLRPLAAEEDLARALLEAMARPDRLAAIVADEAPEDIHTATHRSAGKPLEPRGVAASRLGPGARAALDRLVTLYLDRLPPELAGREYARIASGEQWFAWEGPTRPGGRHYYRVQGEDLLIEYDNTTDDGNHSHTVLRRPHGDFGGDVLSTHRATDHA</sequence>
<keyword evidence="3" id="KW-1185">Reference proteome</keyword>
<reference evidence="2 3" key="1">
    <citation type="submission" date="2020-03" db="EMBL/GenBank/DDBJ databases">
        <title>Whole genome shotgun sequence of Phytohabitans flavus NBRC 107702.</title>
        <authorList>
            <person name="Komaki H."/>
            <person name="Tamura T."/>
        </authorList>
    </citation>
    <scope>NUCLEOTIDE SEQUENCE [LARGE SCALE GENOMIC DNA]</scope>
    <source>
        <strain evidence="2 3">NBRC 107702</strain>
    </source>
</reference>
<evidence type="ECO:0000313" key="2">
    <source>
        <dbReference type="EMBL" id="BCB77256.1"/>
    </source>
</evidence>
<evidence type="ECO:0008006" key="4">
    <source>
        <dbReference type="Google" id="ProtNLM"/>
    </source>
</evidence>
<dbReference type="AlphaFoldDB" id="A0A6F8XTV5"/>
<dbReference type="InterPro" id="IPR021889">
    <property type="entry name" value="DUF3500"/>
</dbReference>
<dbReference type="EMBL" id="AP022870">
    <property type="protein sequence ID" value="BCB77256.1"/>
    <property type="molecule type" value="Genomic_DNA"/>
</dbReference>
<dbReference type="Pfam" id="PF12006">
    <property type="entry name" value="DUF3500"/>
    <property type="match status" value="1"/>
</dbReference>